<dbReference type="PANTHER" id="PTHR32026:SF27">
    <property type="entry name" value="METHYLTRANSFERASE FKBM DOMAIN-CONTAINING PROTEIN-RELATED"/>
    <property type="match status" value="1"/>
</dbReference>
<dbReference type="Gene3D" id="3.40.50.150">
    <property type="entry name" value="Vaccinia Virus protein VP39"/>
    <property type="match status" value="1"/>
</dbReference>
<dbReference type="Pfam" id="PF13383">
    <property type="entry name" value="Methyltransf_22"/>
    <property type="match status" value="1"/>
</dbReference>
<evidence type="ECO:0000313" key="2">
    <source>
        <dbReference type="Proteomes" id="UP000887575"/>
    </source>
</evidence>
<evidence type="ECO:0000259" key="1">
    <source>
        <dbReference type="Pfam" id="PF13383"/>
    </source>
</evidence>
<keyword evidence="2" id="KW-1185">Reference proteome</keyword>
<organism evidence="2 3">
    <name type="scientific">Mesorhabditis belari</name>
    <dbReference type="NCBI Taxonomy" id="2138241"/>
    <lineage>
        <taxon>Eukaryota</taxon>
        <taxon>Metazoa</taxon>
        <taxon>Ecdysozoa</taxon>
        <taxon>Nematoda</taxon>
        <taxon>Chromadorea</taxon>
        <taxon>Rhabditida</taxon>
        <taxon>Rhabditina</taxon>
        <taxon>Rhabditomorpha</taxon>
        <taxon>Rhabditoidea</taxon>
        <taxon>Rhabditidae</taxon>
        <taxon>Mesorhabditinae</taxon>
        <taxon>Mesorhabditis</taxon>
    </lineage>
</organism>
<dbReference type="SUPFAM" id="SSF53335">
    <property type="entry name" value="S-adenosyl-L-methionine-dependent methyltransferases"/>
    <property type="match status" value="1"/>
</dbReference>
<dbReference type="AlphaFoldDB" id="A0AAF3ERR3"/>
<evidence type="ECO:0000313" key="3">
    <source>
        <dbReference type="WBParaSite" id="MBELARI_LOCUS16560"/>
    </source>
</evidence>
<reference evidence="3" key="1">
    <citation type="submission" date="2024-02" db="UniProtKB">
        <authorList>
            <consortium name="WormBaseParasite"/>
        </authorList>
    </citation>
    <scope>IDENTIFICATION</scope>
</reference>
<dbReference type="InterPro" id="IPR026913">
    <property type="entry name" value="METTL24"/>
</dbReference>
<dbReference type="WBParaSite" id="MBELARI_LOCUS16560">
    <property type="protein sequence ID" value="MBELARI_LOCUS16560"/>
    <property type="gene ID" value="MBELARI_LOCUS16560"/>
</dbReference>
<accession>A0AAF3ERR3</accession>
<proteinExistence type="predicted"/>
<dbReference type="InterPro" id="IPR029063">
    <property type="entry name" value="SAM-dependent_MTases_sf"/>
</dbReference>
<dbReference type="PANTHER" id="PTHR32026">
    <property type="entry name" value="METHYLTRANSFERASE-LIKE PROTEIN 24"/>
    <property type="match status" value="1"/>
</dbReference>
<dbReference type="Proteomes" id="UP000887575">
    <property type="component" value="Unassembled WGS sequence"/>
</dbReference>
<dbReference type="InterPro" id="IPR025714">
    <property type="entry name" value="Methyltranfer_dom"/>
</dbReference>
<protein>
    <recommendedName>
        <fullName evidence="1">Methyltransferase domain-containing protein</fullName>
    </recommendedName>
</protein>
<name>A0AAF3ERR3_9BILA</name>
<sequence>MRRPAGDWLWFDQSDIPYDTWDYLAGEILHIKTLTREIHTKVYNTQKSVPISQTRANQSRSCRLDDAVLEMYKIQHDKRVNLMKYAARVAGEQRGYAKLYNGIVPEVFCPSLVRIGNVDDGGKWVCNPMAMPSGCAIMSLGVAGDPSFEKEMQLLTKQKCSVQSYDKRDPGPVIEGMEKINAFFTKALISVRDDPEKNIRSIQGEMKRLNIDRIEILKIDIEGSEFSVIPELISVADICQILIEIHGKPKKVVELISEMARKGYRIFSYEINGAWHHLSEYSFIHESCIEQYEATPLDYYWHLV</sequence>
<feature type="domain" description="Methyltransferase" evidence="1">
    <location>
        <begin position="90"/>
        <end position="284"/>
    </location>
</feature>